<evidence type="ECO:0000313" key="3">
    <source>
        <dbReference type="EMBL" id="KAJ8899515.1"/>
    </source>
</evidence>
<dbReference type="EMBL" id="JAIWQS010000008">
    <property type="protein sequence ID" value="KAJ8899515.1"/>
    <property type="molecule type" value="Genomic_DNA"/>
</dbReference>
<feature type="transmembrane region" description="Helical" evidence="2">
    <location>
        <begin position="388"/>
        <end position="408"/>
    </location>
</feature>
<proteinExistence type="predicted"/>
<keyword evidence="2" id="KW-0472">Membrane</keyword>
<dbReference type="PANTHER" id="PTHR38937">
    <property type="entry name" value="MEMBRANE PROTEIN OF ER BODY-LIKE PROTEIN"/>
    <property type="match status" value="1"/>
</dbReference>
<keyword evidence="4" id="KW-1185">Reference proteome</keyword>
<feature type="transmembrane region" description="Helical" evidence="2">
    <location>
        <begin position="431"/>
        <end position="455"/>
    </location>
</feature>
<reference evidence="3 4" key="1">
    <citation type="submission" date="2021-09" db="EMBL/GenBank/DDBJ databases">
        <title>Genomic insights and catalytic innovation underlie evolution of tropane alkaloids biosynthesis.</title>
        <authorList>
            <person name="Wang Y.-J."/>
            <person name="Tian T."/>
            <person name="Huang J.-P."/>
            <person name="Huang S.-X."/>
        </authorList>
    </citation>
    <scope>NUCLEOTIDE SEQUENCE [LARGE SCALE GENOMIC DNA]</scope>
    <source>
        <strain evidence="3">KIB-2018</strain>
        <tissue evidence="3">Leaf</tissue>
    </source>
</reference>
<feature type="transmembrane region" description="Helical" evidence="2">
    <location>
        <begin position="467"/>
        <end position="488"/>
    </location>
</feature>
<evidence type="ECO:0008006" key="5">
    <source>
        <dbReference type="Google" id="ProtNLM"/>
    </source>
</evidence>
<evidence type="ECO:0000256" key="2">
    <source>
        <dbReference type="SAM" id="Phobius"/>
    </source>
</evidence>
<keyword evidence="2" id="KW-0812">Transmembrane</keyword>
<dbReference type="AlphaFoldDB" id="A0AAV8UAE5"/>
<dbReference type="InterPro" id="IPR052843">
    <property type="entry name" value="ER_body_metal_sequester"/>
</dbReference>
<organism evidence="3 4">
    <name type="scientific">Erythroxylum novogranatense</name>
    <dbReference type="NCBI Taxonomy" id="1862640"/>
    <lineage>
        <taxon>Eukaryota</taxon>
        <taxon>Viridiplantae</taxon>
        <taxon>Streptophyta</taxon>
        <taxon>Embryophyta</taxon>
        <taxon>Tracheophyta</taxon>
        <taxon>Spermatophyta</taxon>
        <taxon>Magnoliopsida</taxon>
        <taxon>eudicotyledons</taxon>
        <taxon>Gunneridae</taxon>
        <taxon>Pentapetalae</taxon>
        <taxon>rosids</taxon>
        <taxon>fabids</taxon>
        <taxon>Malpighiales</taxon>
        <taxon>Erythroxylaceae</taxon>
        <taxon>Erythroxylum</taxon>
    </lineage>
</organism>
<sequence>MEKVKPFVEVEEELPLQGRKSSRKTTVISAGTNAGVLIGSQYCTTTAISAGTNAGVLIAGTNAGVLIGSQYSFKGDHNREVESNLYKNGGNEHSDVLFASKNPTVGDITNSETENLPAISSLQVPFSAKPHEERIEHATPDTGTSQNGNISLIKEIEPDVAEVYLEEVIKKPNTREFYCPHCDTCIQKVMLRDTEQEHTSAHCLERIRCTSCFSFLVPAECWPFSKPSEANKDNQDLPQGPPQQSSTTKKPPSSVTKLDDGSASAFEEPPPPAASGGAYLTVPQKPDLDSPAVAKPDSTQPLKGIVIDGGKPSTDSKKEEPAGTSEKETPQTKSALHDITRTTSITESRSDYKLEIVKSIVYGGLIESITSLSVVTSAASAGATPLKIVALALANLIGGLFVMGQNLWELRSDEPAETSRYHVLLGNRDNFAIHIPVAVLSYLVFGLIPPVVYGFSFQKSNNTDFKLLAVAAASLICITILAIGKAHIQNPQKYSVYFTTILHYVLIGAMASGISYVAGDLIKKVMEKFGWLKSVAVTTPLPEMDSGTLSWASY</sequence>
<feature type="region of interest" description="Disordered" evidence="1">
    <location>
        <begin position="229"/>
        <end position="337"/>
    </location>
</feature>
<dbReference type="PANTHER" id="PTHR38937:SF2">
    <property type="entry name" value="MEMBRANE PROTEIN OF ER BODY-LIKE PROTEIN ISOFORM X1"/>
    <property type="match status" value="1"/>
</dbReference>
<dbReference type="Proteomes" id="UP001159364">
    <property type="component" value="Linkage Group LG08"/>
</dbReference>
<accession>A0AAV8UAE5</accession>
<protein>
    <recommendedName>
        <fullName evidence="5">Membrane protein of ER body-like protein</fullName>
    </recommendedName>
</protein>
<feature type="transmembrane region" description="Helical" evidence="2">
    <location>
        <begin position="494"/>
        <end position="518"/>
    </location>
</feature>
<comment type="caution">
    <text evidence="3">The sequence shown here is derived from an EMBL/GenBank/DDBJ whole genome shotgun (WGS) entry which is preliminary data.</text>
</comment>
<keyword evidence="2" id="KW-1133">Transmembrane helix</keyword>
<gene>
    <name evidence="3" type="ORF">K2173_018489</name>
</gene>
<evidence type="ECO:0000256" key="1">
    <source>
        <dbReference type="SAM" id="MobiDB-lite"/>
    </source>
</evidence>
<evidence type="ECO:0000313" key="4">
    <source>
        <dbReference type="Proteomes" id="UP001159364"/>
    </source>
</evidence>
<feature type="compositionally biased region" description="Basic and acidic residues" evidence="1">
    <location>
        <begin position="314"/>
        <end position="337"/>
    </location>
</feature>
<name>A0AAV8UAE5_9ROSI</name>
<feature type="compositionally biased region" description="Low complexity" evidence="1">
    <location>
        <begin position="242"/>
        <end position="254"/>
    </location>
</feature>